<dbReference type="InterPro" id="IPR023780">
    <property type="entry name" value="Chromo_domain"/>
</dbReference>
<proteinExistence type="predicted"/>
<dbReference type="CDD" id="cd00024">
    <property type="entry name" value="CD_CSD"/>
    <property type="match status" value="1"/>
</dbReference>
<feature type="compositionally biased region" description="Acidic residues" evidence="1">
    <location>
        <begin position="342"/>
        <end position="361"/>
    </location>
</feature>
<gene>
    <name evidence="2" type="primary">WBGene00091698</name>
</gene>
<accession>A0A8R1U4U8</accession>
<dbReference type="Proteomes" id="UP000005239">
    <property type="component" value="Unassembled WGS sequence"/>
</dbReference>
<feature type="compositionally biased region" description="Acidic residues" evidence="1">
    <location>
        <begin position="218"/>
        <end position="229"/>
    </location>
</feature>
<feature type="region of interest" description="Disordered" evidence="1">
    <location>
        <begin position="65"/>
        <end position="238"/>
    </location>
</feature>
<dbReference type="EnsemblMetazoa" id="PPA02144.1">
    <property type="protein sequence ID" value="PPA02144.1"/>
    <property type="gene ID" value="WBGene00091698"/>
</dbReference>
<feature type="compositionally biased region" description="Acidic residues" evidence="1">
    <location>
        <begin position="305"/>
        <end position="329"/>
    </location>
</feature>
<dbReference type="AlphaFoldDB" id="A0A2A6C3B8"/>
<reference evidence="2" key="2">
    <citation type="submission" date="2022-06" db="UniProtKB">
        <authorList>
            <consortium name="EnsemblMetazoa"/>
        </authorList>
    </citation>
    <scope>IDENTIFICATION</scope>
    <source>
        <strain evidence="2">PS312</strain>
    </source>
</reference>
<dbReference type="SUPFAM" id="SSF54160">
    <property type="entry name" value="Chromo domain-like"/>
    <property type="match status" value="1"/>
</dbReference>
<dbReference type="InterPro" id="IPR000953">
    <property type="entry name" value="Chromo/chromo_shadow_dom"/>
</dbReference>
<sequence length="491" mass="56762">MSADEGEQYEVLRIVGERVKNGRTQYLVKWKDGSEPWSLDQYDEWKWDKDTDCPDLIAEFRERREQEHLLKKKKKREERKSRKSKGTKSEKQKDKKSVPDTSDEDDDQPKKAKKKKTIVVSDEESIPSVQSKSDRGSKERSISLTRRRSGRGNNSFEEDKSNLSGRNDQQDDGTELTKRENAPLFRNPSPVHKTPKMEIQSGEVDGNEKRRERGTSWLDEDDDDDDGDGDGMNKIDNNMGIMTMEGEESEPIMVSAKEEPTNNVKVIGVAREEEENEQINQLGDEQIMDAMNDKNEERREHGDNEDNESIESEDVPDDDSKDESSDEIEQDQHNRRETGDMVWEEEEDISGSETDEFGGEAPMEIDETNLFKIHEKGAEGLGYRINPKGEIVSHRLVKFRGGQPRIFYRVFFQDLNKSQLVAESAVQEFDKEGLQEYRRQFKIQQEKLRVERQARKYKDEVSRRQIEAAALLYKWGPPQKGRSLGPLAPPP</sequence>
<dbReference type="SMART" id="SM00298">
    <property type="entry name" value="CHROMO"/>
    <property type="match status" value="1"/>
</dbReference>
<feature type="compositionally biased region" description="Basic and acidic residues" evidence="1">
    <location>
        <begin position="291"/>
        <end position="304"/>
    </location>
</feature>
<accession>A0A2A6C3B8</accession>
<evidence type="ECO:0000313" key="3">
    <source>
        <dbReference type="Proteomes" id="UP000005239"/>
    </source>
</evidence>
<protein>
    <submittedName>
        <fullName evidence="2">Chromo domain-containing protein</fullName>
    </submittedName>
</protein>
<dbReference type="InterPro" id="IPR016197">
    <property type="entry name" value="Chromo-like_dom_sf"/>
</dbReference>
<dbReference type="Pfam" id="PF00385">
    <property type="entry name" value="Chromo"/>
    <property type="match status" value="1"/>
</dbReference>
<dbReference type="OrthoDB" id="5376140at2759"/>
<dbReference type="Gene3D" id="2.40.50.40">
    <property type="match status" value="1"/>
</dbReference>
<keyword evidence="3" id="KW-1185">Reference proteome</keyword>
<evidence type="ECO:0000313" key="2">
    <source>
        <dbReference type="EnsemblMetazoa" id="PPA02144.1"/>
    </source>
</evidence>
<dbReference type="PROSITE" id="PS50013">
    <property type="entry name" value="CHROMO_2"/>
    <property type="match status" value="1"/>
</dbReference>
<feature type="compositionally biased region" description="Basic and acidic residues" evidence="1">
    <location>
        <begin position="132"/>
        <end position="141"/>
    </location>
</feature>
<reference evidence="3" key="1">
    <citation type="journal article" date="2008" name="Nat. Genet.">
        <title>The Pristionchus pacificus genome provides a unique perspective on nematode lifestyle and parasitism.</title>
        <authorList>
            <person name="Dieterich C."/>
            <person name="Clifton S.W."/>
            <person name="Schuster L.N."/>
            <person name="Chinwalla A."/>
            <person name="Delehaunty K."/>
            <person name="Dinkelacker I."/>
            <person name="Fulton L."/>
            <person name="Fulton R."/>
            <person name="Godfrey J."/>
            <person name="Minx P."/>
            <person name="Mitreva M."/>
            <person name="Roeseler W."/>
            <person name="Tian H."/>
            <person name="Witte H."/>
            <person name="Yang S.P."/>
            <person name="Wilson R.K."/>
            <person name="Sommer R.J."/>
        </authorList>
    </citation>
    <scope>NUCLEOTIDE SEQUENCE [LARGE SCALE GENOMIC DNA]</scope>
    <source>
        <strain evidence="3">PS312</strain>
    </source>
</reference>
<feature type="compositionally biased region" description="Basic residues" evidence="1">
    <location>
        <begin position="70"/>
        <end position="86"/>
    </location>
</feature>
<feature type="compositionally biased region" description="Basic and acidic residues" evidence="1">
    <location>
        <begin position="330"/>
        <end position="339"/>
    </location>
</feature>
<evidence type="ECO:0000256" key="1">
    <source>
        <dbReference type="SAM" id="MobiDB-lite"/>
    </source>
</evidence>
<feature type="compositionally biased region" description="Basic and acidic residues" evidence="1">
    <location>
        <begin position="87"/>
        <end position="98"/>
    </location>
</feature>
<organism evidence="2 3">
    <name type="scientific">Pristionchus pacificus</name>
    <name type="common">Parasitic nematode worm</name>
    <dbReference type="NCBI Taxonomy" id="54126"/>
    <lineage>
        <taxon>Eukaryota</taxon>
        <taxon>Metazoa</taxon>
        <taxon>Ecdysozoa</taxon>
        <taxon>Nematoda</taxon>
        <taxon>Chromadorea</taxon>
        <taxon>Rhabditida</taxon>
        <taxon>Rhabditina</taxon>
        <taxon>Diplogasteromorpha</taxon>
        <taxon>Diplogasteroidea</taxon>
        <taxon>Neodiplogasteridae</taxon>
        <taxon>Pristionchus</taxon>
    </lineage>
</organism>
<name>A0A2A6C3B8_PRIPA</name>
<feature type="region of interest" description="Disordered" evidence="1">
    <location>
        <begin position="269"/>
        <end position="361"/>
    </location>
</feature>